<dbReference type="Gene3D" id="2.60.120.260">
    <property type="entry name" value="Galactose-binding domain-like"/>
    <property type="match status" value="1"/>
</dbReference>
<dbReference type="PANTHER" id="PTHR23421">
    <property type="entry name" value="BETA-GALACTOSIDASE RELATED"/>
    <property type="match status" value="1"/>
</dbReference>
<dbReference type="SUPFAM" id="SSF51445">
    <property type="entry name" value="(Trans)glycosidases"/>
    <property type="match status" value="1"/>
</dbReference>
<evidence type="ECO:0000259" key="3">
    <source>
        <dbReference type="Pfam" id="PF01301"/>
    </source>
</evidence>
<protein>
    <submittedName>
        <fullName evidence="4">Beta-galactosidase</fullName>
        <ecNumber evidence="4">3.2.1.23</ecNumber>
    </submittedName>
</protein>
<dbReference type="Proteomes" id="UP001241748">
    <property type="component" value="Unassembled WGS sequence"/>
</dbReference>
<dbReference type="RefSeq" id="WP_306075272.1">
    <property type="nucleotide sequence ID" value="NZ_JAROBZ020000004.1"/>
</dbReference>
<reference evidence="4 5" key="1">
    <citation type="submission" date="2024-05" db="EMBL/GenBank/DDBJ databases">
        <authorList>
            <person name="Venkateswaran K."/>
        </authorList>
    </citation>
    <scope>NUCLEOTIDE SEQUENCE [LARGE SCALE GENOMIC DNA]</scope>
    <source>
        <strain evidence="4 5">179-C4-2-HS</strain>
    </source>
</reference>
<dbReference type="EC" id="3.2.1.23" evidence="4"/>
<dbReference type="InterPro" id="IPR001944">
    <property type="entry name" value="Glycoside_Hdrlase_35"/>
</dbReference>
<keyword evidence="4" id="KW-0378">Hydrolase</keyword>
<dbReference type="InterPro" id="IPR008979">
    <property type="entry name" value="Galactose-bd-like_sf"/>
</dbReference>
<accession>A0ABV4Z1F9</accession>
<dbReference type="InterPro" id="IPR017853">
    <property type="entry name" value="GH"/>
</dbReference>
<dbReference type="GO" id="GO:0004565">
    <property type="term" value="F:beta-galactosidase activity"/>
    <property type="evidence" value="ECO:0007669"/>
    <property type="project" value="UniProtKB-EC"/>
</dbReference>
<evidence type="ECO:0000313" key="5">
    <source>
        <dbReference type="Proteomes" id="UP001241748"/>
    </source>
</evidence>
<name>A0ABV4Z1F9_9BACI</name>
<evidence type="ECO:0000256" key="2">
    <source>
        <dbReference type="RuleBase" id="RU003679"/>
    </source>
</evidence>
<organism evidence="4 5">
    <name type="scientific">Neobacillus driksii</name>
    <dbReference type="NCBI Taxonomy" id="3035913"/>
    <lineage>
        <taxon>Bacteria</taxon>
        <taxon>Bacillati</taxon>
        <taxon>Bacillota</taxon>
        <taxon>Bacilli</taxon>
        <taxon>Bacillales</taxon>
        <taxon>Bacillaceae</taxon>
        <taxon>Neobacillus</taxon>
    </lineage>
</organism>
<comment type="similarity">
    <text evidence="1 2">Belongs to the glycosyl hydrolase 35 family.</text>
</comment>
<keyword evidence="4" id="KW-0326">Glycosidase</keyword>
<feature type="domain" description="Glycoside hydrolase 35 catalytic" evidence="3">
    <location>
        <begin position="20"/>
        <end position="317"/>
    </location>
</feature>
<dbReference type="PRINTS" id="PR00742">
    <property type="entry name" value="GLHYDRLASE35"/>
</dbReference>
<dbReference type="Pfam" id="PF01301">
    <property type="entry name" value="Glyco_hydro_35"/>
    <property type="match status" value="1"/>
</dbReference>
<dbReference type="EMBL" id="JAROBZ020000004">
    <property type="protein sequence ID" value="MFB3170927.1"/>
    <property type="molecule type" value="Genomic_DNA"/>
</dbReference>
<dbReference type="SUPFAM" id="SSF49785">
    <property type="entry name" value="Galactose-binding domain-like"/>
    <property type="match status" value="1"/>
</dbReference>
<gene>
    <name evidence="4" type="ORF">P5G62_027945</name>
</gene>
<evidence type="ECO:0000313" key="4">
    <source>
        <dbReference type="EMBL" id="MFB3170927.1"/>
    </source>
</evidence>
<evidence type="ECO:0000256" key="1">
    <source>
        <dbReference type="ARBA" id="ARBA00009809"/>
    </source>
</evidence>
<dbReference type="InterPro" id="IPR031330">
    <property type="entry name" value="Gly_Hdrlase_35_cat"/>
</dbReference>
<dbReference type="Gene3D" id="3.20.20.80">
    <property type="entry name" value="Glycosidases"/>
    <property type="match status" value="1"/>
</dbReference>
<comment type="caution">
    <text evidence="4">The sequence shown here is derived from an EMBL/GenBank/DDBJ whole genome shotgun (WGS) entry which is preliminary data.</text>
</comment>
<keyword evidence="5" id="KW-1185">Reference proteome</keyword>
<proteinExistence type="inferred from homology"/>
<sequence>MSIQDKTKTGVQLSSKGIEINGKPTVILCASLFYFRIPRDLWKDRLLKVKKAGYNCIDVYFPWNFHETEQNNWDFGEEKDVEAFLQMAAEEGLYVVARPGPYICSEWDGGALPSYLFSDTAIRLRDNDPVFLAHVNRWFEQILPILKKYELGEKGTIICVQLDNELDFYGCQDPEGYISALRDMVLGNGLEVPLIACAGQGDLFLATGNSTGVFPACNLYPNDRDPEFEARVHAYVDTLSSENIPLMVTETNRSHFLLRRLLAGGAKLLGPYLQVSGTNFGFTNAANNWGDPLALLTSDYDFGGMISSTGEVRKEAYEGRLMSRIIQAAGDSLALSSYTNEHSFTLNGASSDEVTGPNVLALYGGGYLYSLPNVSNQEQTVAVHIEGYTFPEQTKLTIPEGHCPLLLAQTPLSHWGVSEGRLEFASAELICAQTQGNQTNFVFSGQGESELSFILPNLEGIETNGDLKIIQNGERITLTAQRNAAGSAKVILTTGQNLTINLLVREQALRLKEVLVDGQLIFDELSTQPIGKEVPQIEWSVASLNDGALELGGNLQQLGSDAEWLENRGVYTGYSWYKAKFNTSESRSVSGVLLQNASDICSVYTDNQYHGTVVPGGGSYYLPFKAEKSSSEMKLLVRSEIWGHSNFDDARLPAFRLKGQKGLTGAVAVTDILKLNSNWRFKEVRSSNEHHSYTHLSCDTKGWPLISWGSWMTEHHPSYGYYKKSFNASNDSNSWILHLPEIKSLVTVFINGNEAGKVNPLNPYIDLTQWVRSGEENKLTLFLETYYGLSAGTVLLYEGVKAVEWELTSAGETDLWNQAVKAKSLATSTDLPIELVSGSSAWLFGNLDVIDSTSCWKVLCSGSNSKLTFYLNGRLLGRIWNPSSTSRPQMRGGNPEITFIPGPWIQKEGNTFAILLESIEKGESGVVEELRFLQVEDEWKSR</sequence>